<proteinExistence type="predicted"/>
<dbReference type="EMBL" id="JACHBX010000006">
    <property type="protein sequence ID" value="MBB6136441.1"/>
    <property type="molecule type" value="Genomic_DNA"/>
</dbReference>
<keyword evidence="1" id="KW-0472">Membrane</keyword>
<evidence type="ECO:0000256" key="1">
    <source>
        <dbReference type="SAM" id="Phobius"/>
    </source>
</evidence>
<reference evidence="2 3" key="1">
    <citation type="submission" date="2020-08" db="EMBL/GenBank/DDBJ databases">
        <title>The Agave Microbiome: Exploring the role of microbial communities in plant adaptations to desert environments.</title>
        <authorList>
            <person name="Partida-Martinez L.P."/>
        </authorList>
    </citation>
    <scope>NUCLEOTIDE SEQUENCE [LARGE SCALE GENOMIC DNA]</scope>
    <source>
        <strain evidence="2 3">AT3.2</strain>
    </source>
</reference>
<name>A0A7W9X4P1_9BURK</name>
<evidence type="ECO:0000313" key="2">
    <source>
        <dbReference type="EMBL" id="MBB6136441.1"/>
    </source>
</evidence>
<sequence length="50" mass="5324">MVLMLGVVLLAMALASALVPKKFRKPMADRISSVTGVLLFLASIVIVLLI</sequence>
<gene>
    <name evidence="2" type="ORF">HD842_004619</name>
</gene>
<keyword evidence="1" id="KW-0812">Transmembrane</keyword>
<organism evidence="2 3">
    <name type="scientific">Massilia aurea</name>
    <dbReference type="NCBI Taxonomy" id="373040"/>
    <lineage>
        <taxon>Bacteria</taxon>
        <taxon>Pseudomonadati</taxon>
        <taxon>Pseudomonadota</taxon>
        <taxon>Betaproteobacteria</taxon>
        <taxon>Burkholderiales</taxon>
        <taxon>Oxalobacteraceae</taxon>
        <taxon>Telluria group</taxon>
        <taxon>Massilia</taxon>
    </lineage>
</organism>
<accession>A0A7W9X4P1</accession>
<dbReference type="Proteomes" id="UP000540787">
    <property type="component" value="Unassembled WGS sequence"/>
</dbReference>
<protein>
    <submittedName>
        <fullName evidence="2">Uncharacterized protein</fullName>
    </submittedName>
</protein>
<keyword evidence="3" id="KW-1185">Reference proteome</keyword>
<feature type="transmembrane region" description="Helical" evidence="1">
    <location>
        <begin position="31"/>
        <end position="49"/>
    </location>
</feature>
<comment type="caution">
    <text evidence="2">The sequence shown here is derived from an EMBL/GenBank/DDBJ whole genome shotgun (WGS) entry which is preliminary data.</text>
</comment>
<keyword evidence="1" id="KW-1133">Transmembrane helix</keyword>
<dbReference type="AlphaFoldDB" id="A0A7W9X4P1"/>
<evidence type="ECO:0000313" key="3">
    <source>
        <dbReference type="Proteomes" id="UP000540787"/>
    </source>
</evidence>